<dbReference type="GO" id="GO:0005737">
    <property type="term" value="C:cytoplasm"/>
    <property type="evidence" value="ECO:0007669"/>
    <property type="project" value="TreeGrafter"/>
</dbReference>
<feature type="binding site" evidence="5">
    <location>
        <position position="59"/>
    </location>
    <ligand>
        <name>Fe cation</name>
        <dbReference type="ChEBI" id="CHEBI:24875"/>
        <label>1</label>
    </ligand>
</feature>
<comment type="function">
    <text evidence="6">Stores iron in a soluble, non-toxic, readily available form. Important for iron homeostasis. Iron is taken up in the ferrous form and deposited as ferric hydroxides after oxidation.</text>
</comment>
<dbReference type="InterPro" id="IPR008331">
    <property type="entry name" value="Ferritin_DPS_dom"/>
</dbReference>
<evidence type="ECO:0000313" key="8">
    <source>
        <dbReference type="Proteomes" id="UP000076858"/>
    </source>
</evidence>
<dbReference type="EMBL" id="LRGB01000626">
    <property type="protein sequence ID" value="KZS17638.1"/>
    <property type="molecule type" value="Genomic_DNA"/>
</dbReference>
<feature type="binding site" evidence="5">
    <location>
        <position position="104"/>
    </location>
    <ligand>
        <name>Fe cation</name>
        <dbReference type="ChEBI" id="CHEBI:24875"/>
        <label>1</label>
    </ligand>
</feature>
<dbReference type="FunFam" id="1.20.1260.10:FF:000002">
    <property type="entry name" value="Ferritin, mitochondrial"/>
    <property type="match status" value="1"/>
</dbReference>
<evidence type="ECO:0000256" key="1">
    <source>
        <dbReference type="ARBA" id="ARBA00007513"/>
    </source>
</evidence>
<organism evidence="7 8">
    <name type="scientific">Daphnia magna</name>
    <dbReference type="NCBI Taxonomy" id="35525"/>
    <lineage>
        <taxon>Eukaryota</taxon>
        <taxon>Metazoa</taxon>
        <taxon>Ecdysozoa</taxon>
        <taxon>Arthropoda</taxon>
        <taxon>Crustacea</taxon>
        <taxon>Branchiopoda</taxon>
        <taxon>Diplostraca</taxon>
        <taxon>Cladocera</taxon>
        <taxon>Anomopoda</taxon>
        <taxon>Daphniidae</taxon>
        <taxon>Daphnia</taxon>
    </lineage>
</organism>
<dbReference type="Proteomes" id="UP000076858">
    <property type="component" value="Unassembled WGS sequence"/>
</dbReference>
<dbReference type="GO" id="GO:0006879">
    <property type="term" value="P:intracellular iron ion homeostasis"/>
    <property type="evidence" value="ECO:0007669"/>
    <property type="project" value="UniProtKB-KW"/>
</dbReference>
<keyword evidence="3 5" id="KW-0479">Metal-binding</keyword>
<dbReference type="CDD" id="cd01056">
    <property type="entry name" value="Euk_Ferritin"/>
    <property type="match status" value="1"/>
</dbReference>
<evidence type="ECO:0000256" key="3">
    <source>
        <dbReference type="ARBA" id="ARBA00022723"/>
    </source>
</evidence>
<feature type="binding site" evidence="5">
    <location>
        <position position="138"/>
    </location>
    <ligand>
        <name>Fe cation</name>
        <dbReference type="ChEBI" id="CHEBI:24875"/>
        <label>1</label>
    </ligand>
</feature>
<proteinExistence type="inferred from homology"/>
<evidence type="ECO:0000256" key="2">
    <source>
        <dbReference type="ARBA" id="ARBA00022434"/>
    </source>
</evidence>
<dbReference type="AlphaFoldDB" id="A0A0P5XQQ1"/>
<accession>A0A0P5XQQ1</accession>
<dbReference type="PANTHER" id="PTHR11431:SF75">
    <property type="entry name" value="FERRITIN"/>
    <property type="match status" value="1"/>
</dbReference>
<dbReference type="SUPFAM" id="SSF47240">
    <property type="entry name" value="Ferritin-like"/>
    <property type="match status" value="1"/>
</dbReference>
<name>A0A0P5XQQ1_9CRUS</name>
<gene>
    <name evidence="7" type="ORF">APZ42_016483</name>
</gene>
<evidence type="ECO:0000256" key="5">
    <source>
        <dbReference type="PIRSR" id="PIRSR601519-1"/>
    </source>
</evidence>
<dbReference type="PROSITE" id="PS50905">
    <property type="entry name" value="FERRITIN_LIKE"/>
    <property type="match status" value="1"/>
</dbReference>
<protein>
    <recommendedName>
        <fullName evidence="6">Ferritin</fullName>
        <ecNumber evidence="6">1.16.3.1</ecNumber>
    </recommendedName>
</protein>
<dbReference type="Pfam" id="PF00210">
    <property type="entry name" value="Ferritin"/>
    <property type="match status" value="1"/>
</dbReference>
<comment type="catalytic activity">
    <reaction evidence="6">
        <text>4 Fe(2+) + O2 + 4 H(+) = 4 Fe(3+) + 2 H2O</text>
        <dbReference type="Rhea" id="RHEA:11148"/>
        <dbReference type="ChEBI" id="CHEBI:15377"/>
        <dbReference type="ChEBI" id="CHEBI:15378"/>
        <dbReference type="ChEBI" id="CHEBI:15379"/>
        <dbReference type="ChEBI" id="CHEBI:29033"/>
        <dbReference type="ChEBI" id="CHEBI:29034"/>
        <dbReference type="EC" id="1.16.3.1"/>
    </reaction>
</comment>
<dbReference type="InterPro" id="IPR009078">
    <property type="entry name" value="Ferritin-like_SF"/>
</dbReference>
<evidence type="ECO:0000256" key="6">
    <source>
        <dbReference type="RuleBase" id="RU361145"/>
    </source>
</evidence>
<evidence type="ECO:0000256" key="4">
    <source>
        <dbReference type="ARBA" id="ARBA00023004"/>
    </source>
</evidence>
<dbReference type="GO" id="GO:0004322">
    <property type="term" value="F:ferroxidase activity"/>
    <property type="evidence" value="ECO:0007669"/>
    <property type="project" value="UniProtKB-EC"/>
</dbReference>
<feature type="binding site" evidence="5">
    <location>
        <position position="62"/>
    </location>
    <ligand>
        <name>Fe cation</name>
        <dbReference type="ChEBI" id="CHEBI:24875"/>
        <label>1</label>
    </ligand>
</feature>
<dbReference type="OrthoDB" id="6363126at2759"/>
<dbReference type="STRING" id="35525.A0A0P5XQQ1"/>
<dbReference type="EC" id="1.16.3.1" evidence="6"/>
<reference evidence="7 8" key="1">
    <citation type="submission" date="2016-03" db="EMBL/GenBank/DDBJ databases">
        <title>EvidentialGene: Evidence-directed Construction of Genes on Genomes.</title>
        <authorList>
            <person name="Gilbert D.G."/>
            <person name="Choi J.-H."/>
            <person name="Mockaitis K."/>
            <person name="Colbourne J."/>
            <person name="Pfrender M."/>
        </authorList>
    </citation>
    <scope>NUCLEOTIDE SEQUENCE [LARGE SCALE GENOMIC DNA]</scope>
    <source>
        <strain evidence="7 8">Xinb3</strain>
        <tissue evidence="7">Complete organism</tissue>
    </source>
</reference>
<dbReference type="InterPro" id="IPR001519">
    <property type="entry name" value="Ferritin"/>
</dbReference>
<dbReference type="GO" id="GO:0008199">
    <property type="term" value="F:ferric iron binding"/>
    <property type="evidence" value="ECO:0007669"/>
    <property type="project" value="InterPro"/>
</dbReference>
<keyword evidence="4 5" id="KW-0408">Iron</keyword>
<evidence type="ECO:0000313" key="7">
    <source>
        <dbReference type="EMBL" id="KZS17638.1"/>
    </source>
</evidence>
<keyword evidence="6" id="KW-0560">Oxidoreductase</keyword>
<dbReference type="InterPro" id="IPR012347">
    <property type="entry name" value="Ferritin-like"/>
</dbReference>
<dbReference type="PANTHER" id="PTHR11431">
    <property type="entry name" value="FERRITIN"/>
    <property type="match status" value="1"/>
</dbReference>
<keyword evidence="2 6" id="KW-0409">Iron storage</keyword>
<feature type="binding site" evidence="5">
    <location>
        <position position="24"/>
    </location>
    <ligand>
        <name>Fe cation</name>
        <dbReference type="ChEBI" id="CHEBI:24875"/>
        <label>1</label>
    </ligand>
</feature>
<dbReference type="GO" id="GO:0008198">
    <property type="term" value="F:ferrous iron binding"/>
    <property type="evidence" value="ECO:0007669"/>
    <property type="project" value="TreeGrafter"/>
</dbReference>
<keyword evidence="8" id="KW-1185">Reference proteome</keyword>
<dbReference type="Gene3D" id="1.20.1260.10">
    <property type="match status" value="1"/>
</dbReference>
<comment type="caution">
    <text evidence="7">The sequence shown here is derived from an EMBL/GenBank/DDBJ whole genome shotgun (WGS) entry which is preliminary data.</text>
</comment>
<dbReference type="InterPro" id="IPR009040">
    <property type="entry name" value="Ferritin-like_diiron"/>
</dbReference>
<dbReference type="GO" id="GO:0006826">
    <property type="term" value="P:iron ion transport"/>
    <property type="evidence" value="ECO:0007669"/>
    <property type="project" value="InterPro"/>
</dbReference>
<sequence>MVGKGRHNYHEESEASINKQINMELNAHYQYLALAAYYDQDDMALKGFAKLFKEFAEEEHEHAWKLIKYQNVRGGRVVFSAINRPVQQDWATPLAAIEFVLDLEKQVNQSLLDLHKVASDHNDPHLTNYLEEEFLKEQVESINKLSKHHTNLQRVGDGLGIFVFDKELQS</sequence>
<comment type="similarity">
    <text evidence="1 6">Belongs to the ferritin family.</text>
</comment>